<evidence type="ECO:0000313" key="1">
    <source>
        <dbReference type="EMBL" id="TCL33958.1"/>
    </source>
</evidence>
<name>A0A4R1PQV8_9FIRM</name>
<sequence length="116" mass="13093">MNSYDKAHDLARALQGSSEYQQFLSAKKALDGDGAAKKMVKDFLARQMEIEYERMAGKGEDKEKIAQLQKMAELLSLNPGARDFLQAHMRFQRVMADVYKILGESIAEGMDIFAKD</sequence>
<keyword evidence="2" id="KW-1185">Reference proteome</keyword>
<gene>
    <name evidence="1" type="ORF">EV210_11660</name>
</gene>
<dbReference type="OrthoDB" id="9811402at2"/>
<evidence type="ECO:0000313" key="2">
    <source>
        <dbReference type="Proteomes" id="UP000295063"/>
    </source>
</evidence>
<dbReference type="Proteomes" id="UP000295063">
    <property type="component" value="Unassembled WGS sequence"/>
</dbReference>
<dbReference type="InterPro" id="IPR010368">
    <property type="entry name" value="Com_YlbF"/>
</dbReference>
<accession>A0A4R1PQV8</accession>
<comment type="caution">
    <text evidence="1">The sequence shown here is derived from an EMBL/GenBank/DDBJ whole genome shotgun (WGS) entry which is preliminary data.</text>
</comment>
<dbReference type="Pfam" id="PF06133">
    <property type="entry name" value="Com_YlbF"/>
    <property type="match status" value="1"/>
</dbReference>
<dbReference type="AlphaFoldDB" id="A0A4R1PQV8"/>
<dbReference type="Gene3D" id="1.20.1500.10">
    <property type="entry name" value="YheA/YmcA-like"/>
    <property type="match status" value="1"/>
</dbReference>
<protein>
    <submittedName>
        <fullName evidence="1">Cell fate (Sporulation/competence/biofilm development) regulator YlbF (YheA/YmcA/DUF963 family)</fullName>
    </submittedName>
</protein>
<dbReference type="SUPFAM" id="SSF158622">
    <property type="entry name" value="YheA/YmcA-like"/>
    <property type="match status" value="1"/>
</dbReference>
<reference evidence="1 2" key="1">
    <citation type="submission" date="2019-03" db="EMBL/GenBank/DDBJ databases">
        <title>Genomic Encyclopedia of Type Strains, Phase IV (KMG-IV): sequencing the most valuable type-strain genomes for metagenomic binning, comparative biology and taxonomic classification.</title>
        <authorList>
            <person name="Goeker M."/>
        </authorList>
    </citation>
    <scope>NUCLEOTIDE SEQUENCE [LARGE SCALE GENOMIC DNA]</scope>
    <source>
        <strain evidence="1 2">DSM 15969</strain>
    </source>
</reference>
<dbReference type="InterPro" id="IPR023378">
    <property type="entry name" value="YheA/YmcA-like_dom_sf"/>
</dbReference>
<organism evidence="1 2">
    <name type="scientific">Anaerospora hongkongensis</name>
    <dbReference type="NCBI Taxonomy" id="244830"/>
    <lineage>
        <taxon>Bacteria</taxon>
        <taxon>Bacillati</taxon>
        <taxon>Bacillota</taxon>
        <taxon>Negativicutes</taxon>
        <taxon>Selenomonadales</taxon>
        <taxon>Sporomusaceae</taxon>
        <taxon>Anaerospora</taxon>
    </lineage>
</organism>
<dbReference type="EMBL" id="SLUI01000016">
    <property type="protein sequence ID" value="TCL33958.1"/>
    <property type="molecule type" value="Genomic_DNA"/>
</dbReference>
<proteinExistence type="predicted"/>
<dbReference type="RefSeq" id="WP_132082993.1">
    <property type="nucleotide sequence ID" value="NZ_DAIMLW010000116.1"/>
</dbReference>